<dbReference type="EMBL" id="JAUSRV010000005">
    <property type="protein sequence ID" value="MDP9971239.1"/>
    <property type="molecule type" value="Genomic_DNA"/>
</dbReference>
<evidence type="ECO:0000313" key="1">
    <source>
        <dbReference type="EMBL" id="MDP9971239.1"/>
    </source>
</evidence>
<sequence>MSLSPPPHRVREDRLVSYFLSGDAMRSRSVSDVVLSGRVDVPVPPARLVADWEREVSSRLALEPGDVEPLPLARARARWPDYRRCVQSMSDWTRTIGWPEALLASSEVALMACRGARYHHDGAQYGGAAFCNLFLSEDRQLDAHFPLTGHRIPLARGTVLVFDTGQPHAVVERGRSGFDAARFAPGRDCTQVFLSWELPIEDAHVGRALRIAFDVDAPTASQLDAEQVRVNGEPASLCPESGRWHRG</sequence>
<name>A0AAW8EG22_VARPD</name>
<dbReference type="Proteomes" id="UP001224845">
    <property type="component" value="Unassembled WGS sequence"/>
</dbReference>
<protein>
    <recommendedName>
        <fullName evidence="3">Prolyl 4-hydroxylase alpha subunit Fe(2+) 2OG dioxygenase domain-containing protein</fullName>
    </recommendedName>
</protein>
<evidence type="ECO:0008006" key="3">
    <source>
        <dbReference type="Google" id="ProtNLM"/>
    </source>
</evidence>
<organism evidence="1 2">
    <name type="scientific">Variovorax paradoxus</name>
    <dbReference type="NCBI Taxonomy" id="34073"/>
    <lineage>
        <taxon>Bacteria</taxon>
        <taxon>Pseudomonadati</taxon>
        <taxon>Pseudomonadota</taxon>
        <taxon>Betaproteobacteria</taxon>
        <taxon>Burkholderiales</taxon>
        <taxon>Comamonadaceae</taxon>
        <taxon>Variovorax</taxon>
    </lineage>
</organism>
<dbReference type="AlphaFoldDB" id="A0AAW8EG22"/>
<reference evidence="1" key="1">
    <citation type="submission" date="2023-07" db="EMBL/GenBank/DDBJ databases">
        <title>Sorghum-associated microbial communities from plants grown in Nebraska, USA.</title>
        <authorList>
            <person name="Schachtman D."/>
        </authorList>
    </citation>
    <scope>NUCLEOTIDE SEQUENCE</scope>
    <source>
        <strain evidence="1">DS3315</strain>
    </source>
</reference>
<accession>A0AAW8EG22</accession>
<gene>
    <name evidence="1" type="ORF">J2W39_002473</name>
</gene>
<proteinExistence type="predicted"/>
<dbReference type="RefSeq" id="WP_307593809.1">
    <property type="nucleotide sequence ID" value="NZ_JAUSRV010000005.1"/>
</dbReference>
<evidence type="ECO:0000313" key="2">
    <source>
        <dbReference type="Proteomes" id="UP001224845"/>
    </source>
</evidence>
<comment type="caution">
    <text evidence="1">The sequence shown here is derived from an EMBL/GenBank/DDBJ whole genome shotgun (WGS) entry which is preliminary data.</text>
</comment>